<evidence type="ECO:0000313" key="6">
    <source>
        <dbReference type="Proteomes" id="UP001148482"/>
    </source>
</evidence>
<name>A0A9X3CYJ5_9FLAO</name>
<accession>A0A9X3CYJ5</accession>
<evidence type="ECO:0000256" key="2">
    <source>
        <dbReference type="ARBA" id="ARBA00023002"/>
    </source>
</evidence>
<keyword evidence="6" id="KW-1185">Reference proteome</keyword>
<feature type="domain" description="Gfo/Idh/MocA-like oxidoreductase N-terminal" evidence="3">
    <location>
        <begin position="5"/>
        <end position="122"/>
    </location>
</feature>
<protein>
    <submittedName>
        <fullName evidence="5">Gfo/Idh/MocA family oxidoreductase</fullName>
    </submittedName>
</protein>
<dbReference type="Gene3D" id="3.30.360.10">
    <property type="entry name" value="Dihydrodipicolinate Reductase, domain 2"/>
    <property type="match status" value="1"/>
</dbReference>
<keyword evidence="2" id="KW-0560">Oxidoreductase</keyword>
<dbReference type="Pfam" id="PF22725">
    <property type="entry name" value="GFO_IDH_MocA_C3"/>
    <property type="match status" value="1"/>
</dbReference>
<dbReference type="SUPFAM" id="SSF51735">
    <property type="entry name" value="NAD(P)-binding Rossmann-fold domains"/>
    <property type="match status" value="1"/>
</dbReference>
<dbReference type="InterPro" id="IPR050984">
    <property type="entry name" value="Gfo/Idh/MocA_domain"/>
</dbReference>
<comment type="similarity">
    <text evidence="1">Belongs to the Gfo/Idh/MocA family.</text>
</comment>
<comment type="caution">
    <text evidence="5">The sequence shown here is derived from an EMBL/GenBank/DDBJ whole genome shotgun (WGS) entry which is preliminary data.</text>
</comment>
<dbReference type="Pfam" id="PF01408">
    <property type="entry name" value="GFO_IDH_MocA"/>
    <property type="match status" value="1"/>
</dbReference>
<evidence type="ECO:0000256" key="1">
    <source>
        <dbReference type="ARBA" id="ARBA00010928"/>
    </source>
</evidence>
<dbReference type="Gene3D" id="3.40.50.720">
    <property type="entry name" value="NAD(P)-binding Rossmann-like Domain"/>
    <property type="match status" value="1"/>
</dbReference>
<dbReference type="RefSeq" id="WP_266070656.1">
    <property type="nucleotide sequence ID" value="NZ_JAPJDA010000024.1"/>
</dbReference>
<evidence type="ECO:0000259" key="4">
    <source>
        <dbReference type="Pfam" id="PF22725"/>
    </source>
</evidence>
<reference evidence="5" key="1">
    <citation type="submission" date="2022-11" db="EMBL/GenBank/DDBJ databases">
        <title>Salinimicrobium profundisediminis sp. nov., isolated from deep-sea sediment of the Mariana Trench.</title>
        <authorList>
            <person name="Fu H."/>
        </authorList>
    </citation>
    <scope>NUCLEOTIDE SEQUENCE</scope>
    <source>
        <strain evidence="5">MT39</strain>
    </source>
</reference>
<dbReference type="GO" id="GO:0000166">
    <property type="term" value="F:nucleotide binding"/>
    <property type="evidence" value="ECO:0007669"/>
    <property type="project" value="InterPro"/>
</dbReference>
<dbReference type="Proteomes" id="UP001148482">
    <property type="component" value="Unassembled WGS sequence"/>
</dbReference>
<sequence length="323" mass="36670">MTPKINWGIIGPGKIAKKFTASLREVEDANLYAVASRNLQRAEEFAKENGATKAYGSYEEMLRDEEVDVVYVATPHVFHHAQTLLCLRHKKAVLCEKPFAINRQQVEEMITTAKENNVFLMEAMWTPFLPHIKYLCEILDSGKYGKVKYLSADFGFYFPFDENSRLFRKSLGGGSLLDIGIYPVFLALHTLGLPEKVEATAQMGKTEVDEVCDVIFSYPNGAKAELHSNVTKDTPTTAYFELENASIKIESKWHNPSTVVITTAEGTESKTFDVASFGYEYEARHVQEMLRQGKTESDVMSFDKSRELISMLDEIRKKIRLEY</sequence>
<feature type="domain" description="GFO/IDH/MocA-like oxidoreductase" evidence="4">
    <location>
        <begin position="134"/>
        <end position="235"/>
    </location>
</feature>
<proteinExistence type="inferred from homology"/>
<evidence type="ECO:0000259" key="3">
    <source>
        <dbReference type="Pfam" id="PF01408"/>
    </source>
</evidence>
<dbReference type="EMBL" id="JAPJDA010000024">
    <property type="protein sequence ID" value="MCX2839297.1"/>
    <property type="molecule type" value="Genomic_DNA"/>
</dbReference>
<dbReference type="GO" id="GO:0016491">
    <property type="term" value="F:oxidoreductase activity"/>
    <property type="evidence" value="ECO:0007669"/>
    <property type="project" value="UniProtKB-KW"/>
</dbReference>
<dbReference type="InterPro" id="IPR036291">
    <property type="entry name" value="NAD(P)-bd_dom_sf"/>
</dbReference>
<dbReference type="InterPro" id="IPR000683">
    <property type="entry name" value="Gfo/Idh/MocA-like_OxRdtase_N"/>
</dbReference>
<gene>
    <name evidence="5" type="ORF">OQ279_14175</name>
</gene>
<dbReference type="InterPro" id="IPR055170">
    <property type="entry name" value="GFO_IDH_MocA-like_dom"/>
</dbReference>
<evidence type="ECO:0000313" key="5">
    <source>
        <dbReference type="EMBL" id="MCX2839297.1"/>
    </source>
</evidence>
<dbReference type="AlphaFoldDB" id="A0A9X3CYJ5"/>
<dbReference type="PANTHER" id="PTHR22604:SF105">
    <property type="entry name" value="TRANS-1,2-DIHYDROBENZENE-1,2-DIOL DEHYDROGENASE"/>
    <property type="match status" value="1"/>
</dbReference>
<organism evidence="5 6">
    <name type="scientific">Salinimicrobium profundisediminis</name>
    <dbReference type="NCBI Taxonomy" id="2994553"/>
    <lineage>
        <taxon>Bacteria</taxon>
        <taxon>Pseudomonadati</taxon>
        <taxon>Bacteroidota</taxon>
        <taxon>Flavobacteriia</taxon>
        <taxon>Flavobacteriales</taxon>
        <taxon>Flavobacteriaceae</taxon>
        <taxon>Salinimicrobium</taxon>
    </lineage>
</organism>
<dbReference type="PANTHER" id="PTHR22604">
    <property type="entry name" value="OXIDOREDUCTASES"/>
    <property type="match status" value="1"/>
</dbReference>
<dbReference type="SUPFAM" id="SSF55347">
    <property type="entry name" value="Glyceraldehyde-3-phosphate dehydrogenase-like, C-terminal domain"/>
    <property type="match status" value="1"/>
</dbReference>